<comment type="pathway">
    <text evidence="3 13">Cofactor biosynthesis; molybdopterin biosynthesis.</text>
</comment>
<dbReference type="InterPro" id="IPR036425">
    <property type="entry name" value="MoaB/Mog-like_dom_sf"/>
</dbReference>
<evidence type="ECO:0000256" key="8">
    <source>
        <dbReference type="ARBA" id="ARBA00022679"/>
    </source>
</evidence>
<evidence type="ECO:0000256" key="3">
    <source>
        <dbReference type="ARBA" id="ARBA00005046"/>
    </source>
</evidence>
<dbReference type="InterPro" id="IPR036135">
    <property type="entry name" value="MoeA_linker/N_sf"/>
</dbReference>
<dbReference type="Gene3D" id="2.170.190.11">
    <property type="entry name" value="Molybdopterin biosynthesis moea protein, domain 3"/>
    <property type="match status" value="1"/>
</dbReference>
<keyword evidence="11 13" id="KW-0501">Molybdenum cofactor biosynthesis</keyword>
<dbReference type="FunFam" id="3.40.980.10:FF:000004">
    <property type="entry name" value="Molybdopterin molybdenumtransferase"/>
    <property type="match status" value="1"/>
</dbReference>
<dbReference type="SMART" id="SM00852">
    <property type="entry name" value="MoCF_biosynth"/>
    <property type="match status" value="1"/>
</dbReference>
<dbReference type="GO" id="GO:0006777">
    <property type="term" value="P:Mo-molybdopterin cofactor biosynthetic process"/>
    <property type="evidence" value="ECO:0007669"/>
    <property type="project" value="UniProtKB-UniRule"/>
</dbReference>
<dbReference type="InterPro" id="IPR038987">
    <property type="entry name" value="MoeA-like"/>
</dbReference>
<evidence type="ECO:0000256" key="6">
    <source>
        <dbReference type="ARBA" id="ARBA00021108"/>
    </source>
</evidence>
<keyword evidence="8 13" id="KW-0808">Transferase</keyword>
<dbReference type="Gene3D" id="2.40.340.10">
    <property type="entry name" value="MoeA, C-terminal, domain IV"/>
    <property type="match status" value="1"/>
</dbReference>
<gene>
    <name evidence="15" type="ordered locus">Ping_1477</name>
</gene>
<dbReference type="AlphaFoldDB" id="A1SUX9"/>
<dbReference type="Pfam" id="PF03454">
    <property type="entry name" value="MoeA_C"/>
    <property type="match status" value="1"/>
</dbReference>
<comment type="similarity">
    <text evidence="4 13">Belongs to the MoeA family.</text>
</comment>
<dbReference type="HOGENOM" id="CLU_010186_7_0_6"/>
<dbReference type="InterPro" id="IPR005110">
    <property type="entry name" value="MoeA_linker/N"/>
</dbReference>
<comment type="cofactor">
    <cofactor evidence="1 13">
        <name>Mg(2+)</name>
        <dbReference type="ChEBI" id="CHEBI:18420"/>
    </cofactor>
</comment>
<dbReference type="FunFam" id="2.40.340.10:FF:000003">
    <property type="entry name" value="Molybdopterin molybdenumtransferase"/>
    <property type="match status" value="1"/>
</dbReference>
<evidence type="ECO:0000256" key="7">
    <source>
        <dbReference type="ARBA" id="ARBA00022505"/>
    </source>
</evidence>
<evidence type="ECO:0000256" key="13">
    <source>
        <dbReference type="RuleBase" id="RU365090"/>
    </source>
</evidence>
<evidence type="ECO:0000313" key="16">
    <source>
        <dbReference type="Proteomes" id="UP000000639"/>
    </source>
</evidence>
<protein>
    <recommendedName>
        <fullName evidence="6 13">Molybdopterin molybdenumtransferase</fullName>
        <ecNumber evidence="5 13">2.10.1.1</ecNumber>
    </recommendedName>
</protein>
<name>A1SUX9_PSYIN</name>
<dbReference type="SUPFAM" id="SSF63882">
    <property type="entry name" value="MoeA N-terminal region -like"/>
    <property type="match status" value="1"/>
</dbReference>
<dbReference type="Pfam" id="PF03453">
    <property type="entry name" value="MoeA_N"/>
    <property type="match status" value="1"/>
</dbReference>
<dbReference type="InterPro" id="IPR008284">
    <property type="entry name" value="MoCF_biosynth_CS"/>
</dbReference>
<evidence type="ECO:0000256" key="10">
    <source>
        <dbReference type="ARBA" id="ARBA00022842"/>
    </source>
</evidence>
<reference evidence="15 16" key="1">
    <citation type="submission" date="2007-01" db="EMBL/GenBank/DDBJ databases">
        <title>Complete sequence of Psychromonas ingrahamii 37.</title>
        <authorList>
            <consortium name="US DOE Joint Genome Institute"/>
            <person name="Copeland A."/>
            <person name="Lucas S."/>
            <person name="Lapidus A."/>
            <person name="Barry K."/>
            <person name="Detter J.C."/>
            <person name="Glavina del Rio T."/>
            <person name="Hammon N."/>
            <person name="Israni S."/>
            <person name="Dalin E."/>
            <person name="Tice H."/>
            <person name="Pitluck S."/>
            <person name="Thompson L.S."/>
            <person name="Brettin T."/>
            <person name="Bruce D."/>
            <person name="Han C."/>
            <person name="Tapia R."/>
            <person name="Schmutz J."/>
            <person name="Larimer F."/>
            <person name="Land M."/>
            <person name="Hauser L."/>
            <person name="Kyrpides N."/>
            <person name="Ivanova N."/>
            <person name="Staley J."/>
            <person name="Richardson P."/>
        </authorList>
    </citation>
    <scope>NUCLEOTIDE SEQUENCE [LARGE SCALE GENOMIC DNA]</scope>
    <source>
        <strain evidence="15 16">37</strain>
    </source>
</reference>
<dbReference type="InterPro" id="IPR005111">
    <property type="entry name" value="MoeA_C_domain_IV"/>
</dbReference>
<evidence type="ECO:0000256" key="5">
    <source>
        <dbReference type="ARBA" id="ARBA00013269"/>
    </source>
</evidence>
<dbReference type="STRING" id="357804.Ping_1477"/>
<dbReference type="eggNOG" id="COG0303">
    <property type="taxonomic scope" value="Bacteria"/>
</dbReference>
<evidence type="ECO:0000313" key="15">
    <source>
        <dbReference type="EMBL" id="ABM03294.1"/>
    </source>
</evidence>
<evidence type="ECO:0000259" key="14">
    <source>
        <dbReference type="SMART" id="SM00852"/>
    </source>
</evidence>
<dbReference type="NCBIfam" id="NF045515">
    <property type="entry name" value="Glp_gephyrin"/>
    <property type="match status" value="1"/>
</dbReference>
<dbReference type="EC" id="2.10.1.1" evidence="5 13"/>
<dbReference type="CDD" id="cd00887">
    <property type="entry name" value="MoeA"/>
    <property type="match status" value="1"/>
</dbReference>
<dbReference type="Gene3D" id="3.40.980.10">
    <property type="entry name" value="MoaB/Mog-like domain"/>
    <property type="match status" value="1"/>
</dbReference>
<dbReference type="Gene3D" id="3.90.105.10">
    <property type="entry name" value="Molybdopterin biosynthesis moea protein, domain 2"/>
    <property type="match status" value="1"/>
</dbReference>
<evidence type="ECO:0000256" key="9">
    <source>
        <dbReference type="ARBA" id="ARBA00022723"/>
    </source>
</evidence>
<dbReference type="GO" id="GO:0061599">
    <property type="term" value="F:molybdopterin molybdotransferase activity"/>
    <property type="evidence" value="ECO:0007669"/>
    <property type="project" value="UniProtKB-UniRule"/>
</dbReference>
<dbReference type="OrthoDB" id="9804758at2"/>
<proteinExistence type="inferred from homology"/>
<dbReference type="EMBL" id="CP000510">
    <property type="protein sequence ID" value="ABM03294.1"/>
    <property type="molecule type" value="Genomic_DNA"/>
</dbReference>
<dbReference type="PANTHER" id="PTHR10192">
    <property type="entry name" value="MOLYBDOPTERIN BIOSYNTHESIS PROTEIN"/>
    <property type="match status" value="1"/>
</dbReference>
<dbReference type="InterPro" id="IPR001453">
    <property type="entry name" value="MoaB/Mog_dom"/>
</dbReference>
<keyword evidence="9 13" id="KW-0479">Metal-binding</keyword>
<dbReference type="GO" id="GO:0046872">
    <property type="term" value="F:metal ion binding"/>
    <property type="evidence" value="ECO:0007669"/>
    <property type="project" value="UniProtKB-UniRule"/>
</dbReference>
<dbReference type="UniPathway" id="UPA00344"/>
<dbReference type="RefSeq" id="WP_011769854.1">
    <property type="nucleotide sequence ID" value="NC_008709.1"/>
</dbReference>
<evidence type="ECO:0000256" key="4">
    <source>
        <dbReference type="ARBA" id="ARBA00010763"/>
    </source>
</evidence>
<dbReference type="PANTHER" id="PTHR10192:SF5">
    <property type="entry name" value="GEPHYRIN"/>
    <property type="match status" value="1"/>
</dbReference>
<dbReference type="InterPro" id="IPR036688">
    <property type="entry name" value="MoeA_C_domain_IV_sf"/>
</dbReference>
<dbReference type="NCBIfam" id="NF007960">
    <property type="entry name" value="PRK10680.1"/>
    <property type="match status" value="1"/>
</dbReference>
<evidence type="ECO:0000256" key="11">
    <source>
        <dbReference type="ARBA" id="ARBA00023150"/>
    </source>
</evidence>
<feature type="domain" description="MoaB/Mog" evidence="14">
    <location>
        <begin position="188"/>
        <end position="325"/>
    </location>
</feature>
<sequence>MGCCDVQGLMPFELALDKMQAALGNVCQEISQPLSQALGYALAQEIKSPLNVPSFNNSAMDGYAVNRADLINCSADQPVTLKQVGQSFAGAPYRGQLGPGDCIRIMTGAVMPDSVDSVVMQERTTVKDGLISFTQCPKLGDNVRLAGEDIKLGQRVLCQGHKLTPRDIPLIASLGFAEIPVFSKLKVAVISSGDELKNVGETLAEGDIYDSNRYGIIALLSRLNVDIIDFGIVKDDKNQLREAFINADQQADVVISSGGVSVGEADFIKDILFELGSINFWKLALKPGKPFAFGKLPSSVFFGLPGNPVSAMVTLYQLAVPAMATLSGLNPQPAIRFSAIAQEKFKKSPGRTDFQRAIYSVNDNGTLVVQSTGQQGSGVFSSMSQSNCFIVLEQDRGDVSAGESVIIEPYNALMD</sequence>
<keyword evidence="16" id="KW-1185">Reference proteome</keyword>
<dbReference type="NCBIfam" id="TIGR00177">
    <property type="entry name" value="molyb_syn"/>
    <property type="match status" value="1"/>
</dbReference>
<evidence type="ECO:0000256" key="12">
    <source>
        <dbReference type="ARBA" id="ARBA00047317"/>
    </source>
</evidence>
<dbReference type="Proteomes" id="UP000000639">
    <property type="component" value="Chromosome"/>
</dbReference>
<evidence type="ECO:0000256" key="2">
    <source>
        <dbReference type="ARBA" id="ARBA00002901"/>
    </source>
</evidence>
<keyword evidence="7 13" id="KW-0500">Molybdenum</keyword>
<dbReference type="KEGG" id="pin:Ping_1477"/>
<dbReference type="GO" id="GO:0005829">
    <property type="term" value="C:cytosol"/>
    <property type="evidence" value="ECO:0007669"/>
    <property type="project" value="TreeGrafter"/>
</dbReference>
<organism evidence="15 16">
    <name type="scientific">Psychromonas ingrahamii (strain DSM 17664 / CCUG 51855 / 37)</name>
    <dbReference type="NCBI Taxonomy" id="357804"/>
    <lineage>
        <taxon>Bacteria</taxon>
        <taxon>Pseudomonadati</taxon>
        <taxon>Pseudomonadota</taxon>
        <taxon>Gammaproteobacteria</taxon>
        <taxon>Alteromonadales</taxon>
        <taxon>Psychromonadaceae</taxon>
        <taxon>Psychromonas</taxon>
    </lineage>
</organism>
<dbReference type="Pfam" id="PF00994">
    <property type="entry name" value="MoCF_biosynth"/>
    <property type="match status" value="1"/>
</dbReference>
<comment type="function">
    <text evidence="2 13">Catalyzes the insertion of molybdate into adenylated molybdopterin with the concomitant release of AMP.</text>
</comment>
<keyword evidence="10 13" id="KW-0460">Magnesium</keyword>
<evidence type="ECO:0000256" key="1">
    <source>
        <dbReference type="ARBA" id="ARBA00001946"/>
    </source>
</evidence>
<dbReference type="SUPFAM" id="SSF63867">
    <property type="entry name" value="MoeA C-terminal domain-like"/>
    <property type="match status" value="1"/>
</dbReference>
<accession>A1SUX9</accession>
<dbReference type="SUPFAM" id="SSF53218">
    <property type="entry name" value="Molybdenum cofactor biosynthesis proteins"/>
    <property type="match status" value="1"/>
</dbReference>
<comment type="catalytic activity">
    <reaction evidence="12">
        <text>adenylyl-molybdopterin + molybdate = Mo-molybdopterin + AMP + H(+)</text>
        <dbReference type="Rhea" id="RHEA:35047"/>
        <dbReference type="ChEBI" id="CHEBI:15378"/>
        <dbReference type="ChEBI" id="CHEBI:36264"/>
        <dbReference type="ChEBI" id="CHEBI:62727"/>
        <dbReference type="ChEBI" id="CHEBI:71302"/>
        <dbReference type="ChEBI" id="CHEBI:456215"/>
        <dbReference type="EC" id="2.10.1.1"/>
    </reaction>
</comment>
<dbReference type="PROSITE" id="PS01079">
    <property type="entry name" value="MOCF_BIOSYNTHESIS_2"/>
    <property type="match status" value="1"/>
</dbReference>